<dbReference type="SUPFAM" id="SSF53756">
    <property type="entry name" value="UDP-Glycosyltransferase/glycogen phosphorylase"/>
    <property type="match status" value="1"/>
</dbReference>
<protein>
    <submittedName>
        <fullName evidence="2">Glycosyltransferase</fullName>
    </submittedName>
</protein>
<dbReference type="GO" id="GO:0016757">
    <property type="term" value="F:glycosyltransferase activity"/>
    <property type="evidence" value="ECO:0007669"/>
    <property type="project" value="UniProtKB-ARBA"/>
</dbReference>
<dbReference type="CDD" id="cd03820">
    <property type="entry name" value="GT4_AmsD-like"/>
    <property type="match status" value="1"/>
</dbReference>
<dbReference type="Pfam" id="PF13439">
    <property type="entry name" value="Glyco_transf_4"/>
    <property type="match status" value="1"/>
</dbReference>
<evidence type="ECO:0000313" key="3">
    <source>
        <dbReference type="Proteomes" id="UP000431922"/>
    </source>
</evidence>
<dbReference type="EMBL" id="WTYL01000002">
    <property type="protein sequence ID" value="MXP44324.1"/>
    <property type="molecule type" value="Genomic_DNA"/>
</dbReference>
<dbReference type="Gene3D" id="3.40.50.2000">
    <property type="entry name" value="Glycogen Phosphorylase B"/>
    <property type="match status" value="2"/>
</dbReference>
<dbReference type="Proteomes" id="UP000431922">
    <property type="component" value="Unassembled WGS sequence"/>
</dbReference>
<dbReference type="InterPro" id="IPR028098">
    <property type="entry name" value="Glyco_trans_4-like_N"/>
</dbReference>
<comment type="caution">
    <text evidence="2">The sequence shown here is derived from an EMBL/GenBank/DDBJ whole genome shotgun (WGS) entry which is preliminary data.</text>
</comment>
<name>A0A845B2G9_9SPHN</name>
<accession>A0A845B2G9</accession>
<dbReference type="AlphaFoldDB" id="A0A845B2G9"/>
<organism evidence="2 3">
    <name type="scientific">Allopontixanthobacter sediminis</name>
    <dbReference type="NCBI Taxonomy" id="1689985"/>
    <lineage>
        <taxon>Bacteria</taxon>
        <taxon>Pseudomonadati</taxon>
        <taxon>Pseudomonadota</taxon>
        <taxon>Alphaproteobacteria</taxon>
        <taxon>Sphingomonadales</taxon>
        <taxon>Erythrobacteraceae</taxon>
        <taxon>Allopontixanthobacter</taxon>
    </lineage>
</organism>
<feature type="domain" description="Glycosyltransferase subfamily 4-like N-terminal" evidence="1">
    <location>
        <begin position="120"/>
        <end position="277"/>
    </location>
</feature>
<sequence length="484" mass="52573">MADPLRPHFRRLAICSHSGVPWLDEDRCAVTACRKPALRRRNHMGLGAASHHAIVSPGPPGRIFVPTHNAAGNAPYGVGPMPTSEAARVWYAGLPGFRTSSEAESVMKRILFVISGLGAGGAEKVVSQLAQHWADQGKQVTIACFDRPDDPTYHDFPQEVSILRLGRTNTTPGSGKFAKVGDIIALRRIIQRERPEIVLAFLTKNILLTLVAALGQGVRVVCCERNNPEQQQAHWLWNAVLRLAYRRADMVICQTAAVTRCIPEAVQGRVRVIPNPIGKWPISSKHTSPKTIAAVGRLTFQKGFDILIDSFARIAGDRTAWRLQIWGDGPDRDALVGRAQESAAADRIEFMGLSDRPGSWLHGADIFVLPSRYEGFPNVLGEAMAAGLPVIAAGCDFGPAEMIEDGADGILVPVEDRTALAAALARCMDDPELRERLGTAAALSARRYAPQNILRKWDRALEELAETSPAIADNKAIAGREVAK</sequence>
<evidence type="ECO:0000259" key="1">
    <source>
        <dbReference type="Pfam" id="PF13439"/>
    </source>
</evidence>
<keyword evidence="2" id="KW-0808">Transferase</keyword>
<reference evidence="2 3" key="1">
    <citation type="submission" date="2019-12" db="EMBL/GenBank/DDBJ databases">
        <title>Genomic-based taxomic classification of the family Erythrobacteraceae.</title>
        <authorList>
            <person name="Xu L."/>
        </authorList>
    </citation>
    <scope>NUCLEOTIDE SEQUENCE [LARGE SCALE GENOMIC DNA]</scope>
    <source>
        <strain evidence="2 3">KCTC 42453</strain>
    </source>
</reference>
<evidence type="ECO:0000313" key="2">
    <source>
        <dbReference type="EMBL" id="MXP44324.1"/>
    </source>
</evidence>
<gene>
    <name evidence="2" type="ORF">GRI65_07630</name>
</gene>
<dbReference type="Pfam" id="PF13692">
    <property type="entry name" value="Glyco_trans_1_4"/>
    <property type="match status" value="1"/>
</dbReference>
<keyword evidence="3" id="KW-1185">Reference proteome</keyword>
<dbReference type="PANTHER" id="PTHR12526">
    <property type="entry name" value="GLYCOSYLTRANSFERASE"/>
    <property type="match status" value="1"/>
</dbReference>
<proteinExistence type="predicted"/>